<protein>
    <submittedName>
        <fullName evidence="2">Uncharacterized protein</fullName>
    </submittedName>
</protein>
<evidence type="ECO:0000313" key="2">
    <source>
        <dbReference type="EMBL" id="NNH23770.1"/>
    </source>
</evidence>
<dbReference type="Proteomes" id="UP000555552">
    <property type="component" value="Unassembled WGS sequence"/>
</dbReference>
<name>A0A849BKP4_9ACTN</name>
<feature type="chain" id="PRO_5032373479" evidence="1">
    <location>
        <begin position="24"/>
        <end position="129"/>
    </location>
</feature>
<evidence type="ECO:0000256" key="1">
    <source>
        <dbReference type="SAM" id="SignalP"/>
    </source>
</evidence>
<sequence>MRVRHLAPAAPLLLLLAACGASTETGTETDPELIAQAPDYDVVEEDGTDVTVEVPETPVELGVQSLVADLQEDRIEDGVYMLTVLCAGSGEEAATAEWAQGEQALEEASLDEGEIVVDVAPDVTCEPAS</sequence>
<comment type="caution">
    <text evidence="2">The sequence shown here is derived from an EMBL/GenBank/DDBJ whole genome shotgun (WGS) entry which is preliminary data.</text>
</comment>
<proteinExistence type="predicted"/>
<gene>
    <name evidence="2" type="ORF">HLB09_11845</name>
</gene>
<feature type="signal peptide" evidence="1">
    <location>
        <begin position="1"/>
        <end position="23"/>
    </location>
</feature>
<dbReference type="EMBL" id="JABEMA010000192">
    <property type="protein sequence ID" value="NNH23770.1"/>
    <property type="molecule type" value="Genomic_DNA"/>
</dbReference>
<reference evidence="2 3" key="1">
    <citation type="submission" date="2020-05" db="EMBL/GenBank/DDBJ databases">
        <title>MicrobeNet Type strains.</title>
        <authorList>
            <person name="Nicholson A.C."/>
        </authorList>
    </citation>
    <scope>NUCLEOTIDE SEQUENCE [LARGE SCALE GENOMIC DNA]</scope>
    <source>
        <strain evidence="2 3">JCM 14547</strain>
    </source>
</reference>
<dbReference type="AlphaFoldDB" id="A0A849BKP4"/>
<accession>A0A849BKP4</accession>
<keyword evidence="3" id="KW-1185">Reference proteome</keyword>
<dbReference type="PROSITE" id="PS51257">
    <property type="entry name" value="PROKAR_LIPOPROTEIN"/>
    <property type="match status" value="1"/>
</dbReference>
<keyword evidence="1" id="KW-0732">Signal</keyword>
<organism evidence="2 3">
    <name type="scientific">Pseudokineococcus marinus</name>
    <dbReference type="NCBI Taxonomy" id="351215"/>
    <lineage>
        <taxon>Bacteria</taxon>
        <taxon>Bacillati</taxon>
        <taxon>Actinomycetota</taxon>
        <taxon>Actinomycetes</taxon>
        <taxon>Kineosporiales</taxon>
        <taxon>Kineosporiaceae</taxon>
        <taxon>Pseudokineococcus</taxon>
    </lineage>
</organism>
<evidence type="ECO:0000313" key="3">
    <source>
        <dbReference type="Proteomes" id="UP000555552"/>
    </source>
</evidence>
<dbReference type="RefSeq" id="WP_171203566.1">
    <property type="nucleotide sequence ID" value="NZ_BAAANP010000018.1"/>
</dbReference>